<organism evidence="1 2">
    <name type="scientific">Selenomonas ruminantium</name>
    <dbReference type="NCBI Taxonomy" id="971"/>
    <lineage>
        <taxon>Bacteria</taxon>
        <taxon>Bacillati</taxon>
        <taxon>Bacillota</taxon>
        <taxon>Negativicutes</taxon>
        <taxon>Selenomonadales</taxon>
        <taxon>Selenomonadaceae</taxon>
        <taxon>Selenomonas</taxon>
    </lineage>
</organism>
<reference evidence="2" key="1">
    <citation type="submission" date="2016-11" db="EMBL/GenBank/DDBJ databases">
        <authorList>
            <person name="Varghese N."/>
            <person name="Submissions S."/>
        </authorList>
    </citation>
    <scope>NUCLEOTIDE SEQUENCE [LARGE SCALE GENOMIC DNA]</scope>
    <source>
        <strain evidence="2">C3</strain>
    </source>
</reference>
<evidence type="ECO:0000313" key="2">
    <source>
        <dbReference type="Proteomes" id="UP000182958"/>
    </source>
</evidence>
<dbReference type="InterPro" id="IPR038287">
    <property type="entry name" value="Cse2_sf"/>
</dbReference>
<dbReference type="RefSeq" id="WP_081368490.1">
    <property type="nucleotide sequence ID" value="NZ_FPJA01000004.1"/>
</dbReference>
<name>A0A1K1M4R9_SELRU</name>
<dbReference type="InterPro" id="IPR013382">
    <property type="entry name" value="CRISPR-assoc_prot_Cse2"/>
</dbReference>
<dbReference type="Pfam" id="PF09485">
    <property type="entry name" value="CRISPR_Cse2"/>
    <property type="match status" value="1"/>
</dbReference>
<evidence type="ECO:0000313" key="1">
    <source>
        <dbReference type="EMBL" id="SFW16950.1"/>
    </source>
</evidence>
<dbReference type="NCBIfam" id="TIGR02548">
    <property type="entry name" value="casB_cse2"/>
    <property type="match status" value="1"/>
</dbReference>
<dbReference type="AlphaFoldDB" id="A0A1K1M4R9"/>
<sequence length="176" mass="20924">MVQKVKDKQSEWLLKAQEFLQMHPKDVIALRRAAGRPMATAGATALSAFYRLHPDERYEEEEFTVICLMCLWREDEWAKGLSLPKAMKKSLPKDQRQEFPRRLKGLLDLPWEATGYFSSKLYRVIKFCRSKGNIVDAHKLLYALRYWNHPEYFIQRNWVKEFYQMEISEDTSEGEI</sequence>
<dbReference type="Proteomes" id="UP000182958">
    <property type="component" value="Unassembled WGS sequence"/>
</dbReference>
<dbReference type="Gene3D" id="1.10.520.40">
    <property type="entry name" value="CRISPR-associated protein Cse2"/>
    <property type="match status" value="1"/>
</dbReference>
<accession>A0A1K1M4R9</accession>
<proteinExistence type="predicted"/>
<keyword evidence="2" id="KW-1185">Reference proteome</keyword>
<protein>
    <submittedName>
        <fullName evidence="1">CRISPR type I-E/ECOLI-associated protein CasB/Cse2</fullName>
    </submittedName>
</protein>
<dbReference type="EMBL" id="FPJA01000004">
    <property type="protein sequence ID" value="SFW16950.1"/>
    <property type="molecule type" value="Genomic_DNA"/>
</dbReference>
<gene>
    <name evidence="1" type="ORF">SAMN02910323_0511</name>
</gene>